<protein>
    <submittedName>
        <fullName evidence="3">Uncharacterized protein</fullName>
    </submittedName>
</protein>
<feature type="compositionally biased region" description="Low complexity" evidence="1">
    <location>
        <begin position="194"/>
        <end position="203"/>
    </location>
</feature>
<evidence type="ECO:0000313" key="3">
    <source>
        <dbReference type="EMBL" id="OXA41493.1"/>
    </source>
</evidence>
<feature type="signal peptide" evidence="2">
    <location>
        <begin position="1"/>
        <end position="23"/>
    </location>
</feature>
<evidence type="ECO:0000256" key="2">
    <source>
        <dbReference type="SAM" id="SignalP"/>
    </source>
</evidence>
<feature type="compositionally biased region" description="Polar residues" evidence="1">
    <location>
        <begin position="181"/>
        <end position="193"/>
    </location>
</feature>
<dbReference type="EMBL" id="LNIX01000029">
    <property type="protein sequence ID" value="OXA41493.1"/>
    <property type="molecule type" value="Genomic_DNA"/>
</dbReference>
<evidence type="ECO:0000313" key="4">
    <source>
        <dbReference type="Proteomes" id="UP000198287"/>
    </source>
</evidence>
<dbReference type="OrthoDB" id="8288316at2759"/>
<accession>A0A226D8P1</accession>
<feature type="region of interest" description="Disordered" evidence="1">
    <location>
        <begin position="181"/>
        <end position="203"/>
    </location>
</feature>
<name>A0A226D8P1_FOLCA</name>
<sequence>MSVITVALLATFIWGNFLSNLQSFDLQIGGLNASELADLRSLAAPVESSVREEFGAWSGTWVVELPQFGGTERMRLLSTPPIKHAAPFLAKIKTWGYQITFYQSYQEKQEIFRQSCVSVESTPSLVHSWILEKDADLVILPPPPSPTTTLFPPSTSTPSTTTTIISTSSTIINTTTTLFPDSTNGSTSATTPQDVSDSTVGTSTTEIISTTPKAAASRMSGTFVSSNLVKSLQLCEQKLKVLLEKKQEAVTEYAKTCDKADLNMKRLMAGEMDLLSFIQAEHGDENGDRAEMLEDLQDDAKLCNDLKPDMMGAMELVNSTTREMDNVVQMGEVWGKHALNVNIKLGLPAFKQVTAGLPLEKIPEKKKIFENELSQEETLLKDFLSLSTTSEQILNIVPGTDAFLRKATKNMKAANGIRDSDILAKMDKYRKLTDEHKALSDKYSMHISKVKEILQKIGENEETMENERVEL</sequence>
<proteinExistence type="predicted"/>
<comment type="caution">
    <text evidence="3">The sequence shown here is derived from an EMBL/GenBank/DDBJ whole genome shotgun (WGS) entry which is preliminary data.</text>
</comment>
<gene>
    <name evidence="3" type="ORF">Fcan01_23845</name>
</gene>
<dbReference type="AlphaFoldDB" id="A0A226D8P1"/>
<dbReference type="Proteomes" id="UP000198287">
    <property type="component" value="Unassembled WGS sequence"/>
</dbReference>
<evidence type="ECO:0000256" key="1">
    <source>
        <dbReference type="SAM" id="MobiDB-lite"/>
    </source>
</evidence>
<organism evidence="3 4">
    <name type="scientific">Folsomia candida</name>
    <name type="common">Springtail</name>
    <dbReference type="NCBI Taxonomy" id="158441"/>
    <lineage>
        <taxon>Eukaryota</taxon>
        <taxon>Metazoa</taxon>
        <taxon>Ecdysozoa</taxon>
        <taxon>Arthropoda</taxon>
        <taxon>Hexapoda</taxon>
        <taxon>Collembola</taxon>
        <taxon>Entomobryomorpha</taxon>
        <taxon>Isotomoidea</taxon>
        <taxon>Isotomidae</taxon>
        <taxon>Proisotominae</taxon>
        <taxon>Folsomia</taxon>
    </lineage>
</organism>
<keyword evidence="2" id="KW-0732">Signal</keyword>
<reference evidence="3 4" key="1">
    <citation type="submission" date="2015-12" db="EMBL/GenBank/DDBJ databases">
        <title>The genome of Folsomia candida.</title>
        <authorList>
            <person name="Faddeeva A."/>
            <person name="Derks M.F."/>
            <person name="Anvar Y."/>
            <person name="Smit S."/>
            <person name="Van Straalen N."/>
            <person name="Roelofs D."/>
        </authorList>
    </citation>
    <scope>NUCLEOTIDE SEQUENCE [LARGE SCALE GENOMIC DNA]</scope>
    <source>
        <strain evidence="3 4">VU population</strain>
        <tissue evidence="3">Whole body</tissue>
    </source>
</reference>
<keyword evidence="4" id="KW-1185">Reference proteome</keyword>
<feature type="chain" id="PRO_5012917553" evidence="2">
    <location>
        <begin position="24"/>
        <end position="471"/>
    </location>
</feature>